<gene>
    <name evidence="1" type="ORF">GCM10023172_19220</name>
</gene>
<dbReference type="PROSITE" id="PS51257">
    <property type="entry name" value="PROKAR_LIPOPROTEIN"/>
    <property type="match status" value="1"/>
</dbReference>
<proteinExistence type="predicted"/>
<evidence type="ECO:0008006" key="3">
    <source>
        <dbReference type="Google" id="ProtNLM"/>
    </source>
</evidence>
<keyword evidence="2" id="KW-1185">Reference proteome</keyword>
<name>A0ABP8QBL8_9BACT</name>
<protein>
    <recommendedName>
        <fullName evidence="3">Cytochrome c domain-containing protein</fullName>
    </recommendedName>
</protein>
<dbReference type="EMBL" id="BAABGQ010000006">
    <property type="protein sequence ID" value="GAA4499895.1"/>
    <property type="molecule type" value="Genomic_DNA"/>
</dbReference>
<accession>A0ABP8QBL8</accession>
<evidence type="ECO:0000313" key="2">
    <source>
        <dbReference type="Proteomes" id="UP001501243"/>
    </source>
</evidence>
<reference evidence="2" key="1">
    <citation type="journal article" date="2019" name="Int. J. Syst. Evol. Microbiol.">
        <title>The Global Catalogue of Microorganisms (GCM) 10K type strain sequencing project: providing services to taxonomists for standard genome sequencing and annotation.</title>
        <authorList>
            <consortium name="The Broad Institute Genomics Platform"/>
            <consortium name="The Broad Institute Genome Sequencing Center for Infectious Disease"/>
            <person name="Wu L."/>
            <person name="Ma J."/>
        </authorList>
    </citation>
    <scope>NUCLEOTIDE SEQUENCE [LARGE SCALE GENOMIC DNA]</scope>
    <source>
        <strain evidence="2">JCM 17841</strain>
    </source>
</reference>
<dbReference type="RefSeq" id="WP_208131357.1">
    <property type="nucleotide sequence ID" value="NZ_BAABGQ010000006.1"/>
</dbReference>
<evidence type="ECO:0000313" key="1">
    <source>
        <dbReference type="EMBL" id="GAA4499895.1"/>
    </source>
</evidence>
<comment type="caution">
    <text evidence="1">The sequence shown here is derived from an EMBL/GenBank/DDBJ whole genome shotgun (WGS) entry which is preliminary data.</text>
</comment>
<organism evidence="1 2">
    <name type="scientific">Hymenobacter ginsengisoli</name>
    <dbReference type="NCBI Taxonomy" id="1051626"/>
    <lineage>
        <taxon>Bacteria</taxon>
        <taxon>Pseudomonadati</taxon>
        <taxon>Bacteroidota</taxon>
        <taxon>Cytophagia</taxon>
        <taxon>Cytophagales</taxon>
        <taxon>Hymenobacteraceae</taxon>
        <taxon>Hymenobacter</taxon>
    </lineage>
</organism>
<dbReference type="Proteomes" id="UP001501243">
    <property type="component" value="Unassembled WGS sequence"/>
</dbReference>
<sequence>MKVLTLLPRPVGLGVILSGLALLAACSYTHESIPEPACPSTPVSVSYKTDVLPILQDDCYRCHSAANYNKTFPDGSNGTLNMESFAALSTWTHPIGGAESYIVGSIRQLPGYNKMPFDGKNGPDACEIAIIKAWVDAGAPNN</sequence>